<proteinExistence type="predicted"/>
<accession>A0ABS8UUC0</accession>
<evidence type="ECO:0000313" key="2">
    <source>
        <dbReference type="EMBL" id="MCD9637621.1"/>
    </source>
</evidence>
<comment type="caution">
    <text evidence="2">The sequence shown here is derived from an EMBL/GenBank/DDBJ whole genome shotgun (WGS) entry which is preliminary data.</text>
</comment>
<evidence type="ECO:0000256" key="1">
    <source>
        <dbReference type="SAM" id="MobiDB-lite"/>
    </source>
</evidence>
<organism evidence="2 3">
    <name type="scientific">Datura stramonium</name>
    <name type="common">Jimsonweed</name>
    <name type="synonym">Common thornapple</name>
    <dbReference type="NCBI Taxonomy" id="4076"/>
    <lineage>
        <taxon>Eukaryota</taxon>
        <taxon>Viridiplantae</taxon>
        <taxon>Streptophyta</taxon>
        <taxon>Embryophyta</taxon>
        <taxon>Tracheophyta</taxon>
        <taxon>Spermatophyta</taxon>
        <taxon>Magnoliopsida</taxon>
        <taxon>eudicotyledons</taxon>
        <taxon>Gunneridae</taxon>
        <taxon>Pentapetalae</taxon>
        <taxon>asterids</taxon>
        <taxon>lamiids</taxon>
        <taxon>Solanales</taxon>
        <taxon>Solanaceae</taxon>
        <taxon>Solanoideae</taxon>
        <taxon>Datureae</taxon>
        <taxon>Datura</taxon>
    </lineage>
</organism>
<feature type="region of interest" description="Disordered" evidence="1">
    <location>
        <begin position="1"/>
        <end position="26"/>
    </location>
</feature>
<reference evidence="2 3" key="1">
    <citation type="journal article" date="2021" name="BMC Genomics">
        <title>Datura genome reveals duplications of psychoactive alkaloid biosynthetic genes and high mutation rate following tissue culture.</title>
        <authorList>
            <person name="Rajewski A."/>
            <person name="Carter-House D."/>
            <person name="Stajich J."/>
            <person name="Litt A."/>
        </authorList>
    </citation>
    <scope>NUCLEOTIDE SEQUENCE [LARGE SCALE GENOMIC DNA]</scope>
    <source>
        <strain evidence="2">AR-01</strain>
    </source>
</reference>
<sequence length="55" mass="6516">LVVNKQRPQSPKHHESRDDSWNQATTRPIWSWQGGLERVEDFSNERRCRAQIVVS</sequence>
<protein>
    <submittedName>
        <fullName evidence="2">Uncharacterized protein</fullName>
    </submittedName>
</protein>
<evidence type="ECO:0000313" key="3">
    <source>
        <dbReference type="Proteomes" id="UP000823775"/>
    </source>
</evidence>
<feature type="non-terminal residue" evidence="2">
    <location>
        <position position="1"/>
    </location>
</feature>
<keyword evidence="3" id="KW-1185">Reference proteome</keyword>
<name>A0ABS8UUC0_DATST</name>
<gene>
    <name evidence="2" type="ORF">HAX54_021022</name>
</gene>
<dbReference type="EMBL" id="JACEIK010002521">
    <property type="protein sequence ID" value="MCD9637621.1"/>
    <property type="molecule type" value="Genomic_DNA"/>
</dbReference>
<dbReference type="Proteomes" id="UP000823775">
    <property type="component" value="Unassembled WGS sequence"/>
</dbReference>